<feature type="compositionally biased region" description="Low complexity" evidence="1">
    <location>
        <begin position="17"/>
        <end position="40"/>
    </location>
</feature>
<evidence type="ECO:0000313" key="2">
    <source>
        <dbReference type="EMBL" id="MFC4127226.1"/>
    </source>
</evidence>
<proteinExistence type="predicted"/>
<feature type="region of interest" description="Disordered" evidence="1">
    <location>
        <begin position="15"/>
        <end position="47"/>
    </location>
</feature>
<dbReference type="InterPro" id="IPR051200">
    <property type="entry name" value="Host-pathogen_enzymatic-act"/>
</dbReference>
<dbReference type="InterPro" id="IPR011045">
    <property type="entry name" value="N2O_reductase_N"/>
</dbReference>
<accession>A0ABV8L8R3</accession>
<dbReference type="InterPro" id="IPR015943">
    <property type="entry name" value="WD40/YVTN_repeat-like_dom_sf"/>
</dbReference>
<dbReference type="PANTHER" id="PTHR47197:SF3">
    <property type="entry name" value="DIHYDRO-HEME D1 DEHYDROGENASE"/>
    <property type="match status" value="1"/>
</dbReference>
<dbReference type="Gene3D" id="2.130.10.10">
    <property type="entry name" value="YVTN repeat-like/Quinoprotein amine dehydrogenase"/>
    <property type="match status" value="1"/>
</dbReference>
<comment type="caution">
    <text evidence="2">The sequence shown here is derived from an EMBL/GenBank/DDBJ whole genome shotgun (WGS) entry which is preliminary data.</text>
</comment>
<name>A0ABV8L8R3_9NOCA</name>
<dbReference type="EMBL" id="JBHSBA010000012">
    <property type="protein sequence ID" value="MFC4127226.1"/>
    <property type="molecule type" value="Genomic_DNA"/>
</dbReference>
<gene>
    <name evidence="2" type="ORF">ACFOW8_20040</name>
</gene>
<dbReference type="PANTHER" id="PTHR47197">
    <property type="entry name" value="PROTEIN NIRF"/>
    <property type="match status" value="1"/>
</dbReference>
<organism evidence="2 3">
    <name type="scientific">Nocardia rhizosphaerae</name>
    <dbReference type="NCBI Taxonomy" id="1691571"/>
    <lineage>
        <taxon>Bacteria</taxon>
        <taxon>Bacillati</taxon>
        <taxon>Actinomycetota</taxon>
        <taxon>Actinomycetes</taxon>
        <taxon>Mycobacteriales</taxon>
        <taxon>Nocardiaceae</taxon>
        <taxon>Nocardia</taxon>
    </lineage>
</organism>
<protein>
    <submittedName>
        <fullName evidence="2">YncE family protein</fullName>
    </submittedName>
</protein>
<keyword evidence="3" id="KW-1185">Reference proteome</keyword>
<dbReference type="Proteomes" id="UP001595767">
    <property type="component" value="Unassembled WGS sequence"/>
</dbReference>
<evidence type="ECO:0000313" key="3">
    <source>
        <dbReference type="Proteomes" id="UP001595767"/>
    </source>
</evidence>
<sequence length="154" mass="16305">MLGVAVAVTVSLSGCSTPKPATQPPTTTTVAAPSTTDPATVGGSRIGPGPYRVEATIAVGDDPRSVAIDPGTHRAYVAHFADFTDQQSVSVIDTRTRDVTADIPVSQVFPQGPQSIAVDPVTHLVYLVCGNGAGRLFGYQSRYQHRYRDNPIRR</sequence>
<evidence type="ECO:0000256" key="1">
    <source>
        <dbReference type="SAM" id="MobiDB-lite"/>
    </source>
</evidence>
<dbReference type="SUPFAM" id="SSF50974">
    <property type="entry name" value="Nitrous oxide reductase, N-terminal domain"/>
    <property type="match status" value="1"/>
</dbReference>
<reference evidence="3" key="1">
    <citation type="journal article" date="2019" name="Int. J. Syst. Evol. Microbiol.">
        <title>The Global Catalogue of Microorganisms (GCM) 10K type strain sequencing project: providing services to taxonomists for standard genome sequencing and annotation.</title>
        <authorList>
            <consortium name="The Broad Institute Genomics Platform"/>
            <consortium name="The Broad Institute Genome Sequencing Center for Infectious Disease"/>
            <person name="Wu L."/>
            <person name="Ma J."/>
        </authorList>
    </citation>
    <scope>NUCLEOTIDE SEQUENCE [LARGE SCALE GENOMIC DNA]</scope>
    <source>
        <strain evidence="3">CGMCC 4.7204</strain>
    </source>
</reference>
<dbReference type="RefSeq" id="WP_378552480.1">
    <property type="nucleotide sequence ID" value="NZ_JBHSBA010000012.1"/>
</dbReference>